<keyword evidence="2" id="KW-1185">Reference proteome</keyword>
<organism evidence="2 3">
    <name type="scientific">Mustela putorius furo</name>
    <name type="common">European domestic ferret</name>
    <name type="synonym">Mustela furo</name>
    <dbReference type="NCBI Taxonomy" id="9669"/>
    <lineage>
        <taxon>Eukaryota</taxon>
        <taxon>Metazoa</taxon>
        <taxon>Chordata</taxon>
        <taxon>Craniata</taxon>
        <taxon>Vertebrata</taxon>
        <taxon>Euteleostomi</taxon>
        <taxon>Mammalia</taxon>
        <taxon>Eutheria</taxon>
        <taxon>Laurasiatheria</taxon>
        <taxon>Carnivora</taxon>
        <taxon>Caniformia</taxon>
        <taxon>Musteloidea</taxon>
        <taxon>Mustelidae</taxon>
        <taxon>Mustelinae</taxon>
        <taxon>Mustela</taxon>
    </lineage>
</organism>
<feature type="region of interest" description="Disordered" evidence="1">
    <location>
        <begin position="223"/>
        <end position="246"/>
    </location>
</feature>
<feature type="region of interest" description="Disordered" evidence="1">
    <location>
        <begin position="1"/>
        <end position="27"/>
    </location>
</feature>
<reference evidence="3" key="1">
    <citation type="submission" date="2025-08" db="UniProtKB">
        <authorList>
            <consortium name="RefSeq"/>
        </authorList>
    </citation>
    <scope>IDENTIFICATION</scope>
    <source>
        <tissue evidence="3">Brain</tissue>
    </source>
</reference>
<evidence type="ECO:0000313" key="3">
    <source>
        <dbReference type="RefSeq" id="XP_044941660.1"/>
    </source>
</evidence>
<gene>
    <name evidence="3" type="primary">LOC123393516</name>
</gene>
<dbReference type="Proteomes" id="UP000000715">
    <property type="component" value="Unplaced"/>
</dbReference>
<evidence type="ECO:0000256" key="1">
    <source>
        <dbReference type="SAM" id="MobiDB-lite"/>
    </source>
</evidence>
<name>A0A8U0SF25_MUSPF</name>
<sequence length="246" mass="26058">MASHSPPELSRHVPPQPGVGIAGTTPSQPCGALRFPVALCPASWAAPTSSFTSDRTPLCSQLAAFHSRSRTELESLARTPDLSPALLCPECPPKAARDLGPPQTPVDHHHPRRYEKKMLRGLEAGDGRSVVGPEKGPEACQGHPGGAGWPACPRNRQKPLDNGTSSSKPPGRGAVLRPWVTMGVRRAVSGPAIKVRGEEETREATLTSAVRGADLCDLGQGWPLRWEGTSQDSLQAENGETETDAP</sequence>
<protein>
    <submittedName>
        <fullName evidence="3">Uncharacterized protein LOC123393516</fullName>
    </submittedName>
</protein>
<feature type="region of interest" description="Disordered" evidence="1">
    <location>
        <begin position="124"/>
        <end position="175"/>
    </location>
</feature>
<accession>A0A8U0SF25</accession>
<evidence type="ECO:0000313" key="2">
    <source>
        <dbReference type="Proteomes" id="UP000000715"/>
    </source>
</evidence>
<dbReference type="RefSeq" id="XP_044941660.1">
    <property type="nucleotide sequence ID" value="XM_045085725.1"/>
</dbReference>
<feature type="compositionally biased region" description="Polar residues" evidence="1">
    <location>
        <begin position="228"/>
        <end position="238"/>
    </location>
</feature>
<proteinExistence type="predicted"/>
<dbReference type="AlphaFoldDB" id="A0A8U0SF25"/>
<dbReference type="GeneID" id="123393516"/>